<organism evidence="6 7">
    <name type="scientific">Adlercreutzia muris</name>
    <dbReference type="NCBI Taxonomy" id="1796610"/>
    <lineage>
        <taxon>Bacteria</taxon>
        <taxon>Bacillati</taxon>
        <taxon>Actinomycetota</taxon>
        <taxon>Coriobacteriia</taxon>
        <taxon>Eggerthellales</taxon>
        <taxon>Eggerthellaceae</taxon>
        <taxon>Adlercreutzia</taxon>
    </lineage>
</organism>
<feature type="transmembrane region" description="Helical" evidence="4">
    <location>
        <begin position="203"/>
        <end position="223"/>
    </location>
</feature>
<evidence type="ECO:0000256" key="3">
    <source>
        <dbReference type="ARBA" id="ARBA00023163"/>
    </source>
</evidence>
<feature type="transmembrane region" description="Helical" evidence="4">
    <location>
        <begin position="254"/>
        <end position="276"/>
    </location>
</feature>
<dbReference type="Gene3D" id="1.10.10.10">
    <property type="entry name" value="Winged helix-like DNA-binding domain superfamily/Winged helix DNA-binding domain"/>
    <property type="match status" value="1"/>
</dbReference>
<evidence type="ECO:0000256" key="4">
    <source>
        <dbReference type="SAM" id="Phobius"/>
    </source>
</evidence>
<feature type="transmembrane region" description="Helical" evidence="4">
    <location>
        <begin position="103"/>
        <end position="124"/>
    </location>
</feature>
<dbReference type="InterPro" id="IPR036388">
    <property type="entry name" value="WH-like_DNA-bd_sf"/>
</dbReference>
<feature type="transmembrane region" description="Helical" evidence="4">
    <location>
        <begin position="74"/>
        <end position="91"/>
    </location>
</feature>
<accession>A0A7C8BTG5</accession>
<feature type="transmembrane region" description="Helical" evidence="4">
    <location>
        <begin position="288"/>
        <end position="307"/>
    </location>
</feature>
<feature type="transmembrane region" description="Helical" evidence="4">
    <location>
        <begin position="43"/>
        <end position="62"/>
    </location>
</feature>
<dbReference type="EMBL" id="WAJS01000004">
    <property type="protein sequence ID" value="KAB1651187.1"/>
    <property type="molecule type" value="Genomic_DNA"/>
</dbReference>
<keyword evidence="4" id="KW-1133">Transmembrane helix</keyword>
<feature type="domain" description="HTH luxR-type" evidence="5">
    <location>
        <begin position="363"/>
        <end position="428"/>
    </location>
</feature>
<dbReference type="PANTHER" id="PTHR44688">
    <property type="entry name" value="DNA-BINDING TRANSCRIPTIONAL ACTIVATOR DEVR_DOSR"/>
    <property type="match status" value="1"/>
</dbReference>
<keyword evidence="4" id="KW-0812">Transmembrane</keyword>
<evidence type="ECO:0000256" key="1">
    <source>
        <dbReference type="ARBA" id="ARBA00023015"/>
    </source>
</evidence>
<feature type="transmembrane region" description="Helical" evidence="4">
    <location>
        <begin position="319"/>
        <end position="335"/>
    </location>
</feature>
<protein>
    <submittedName>
        <fullName evidence="6">Helix-turn-helix transcriptional regulator</fullName>
    </submittedName>
</protein>
<sequence>MVEIGSWAIPSRVVLLVSLVVAGLLLFLVRRSTAPAAPRARKIQRYAAALFLGLVILAMDIVDGSFDGEVAGPAFFVQSVAMGVASAYLYMEIGSLFGMEGALRPRVVSVAAVAGLLLCSPLQMVLFYTPGQMREGLMVAFLVAMPSFYDWLAAKDGLRVSRHRETARMPLQFAATLLLVGIALGMLQGVLSETNTGHSVFNPLSALGFPLAALVAAATILCGRLDYNHIIYQVDIPILACGFAFVALGGNLFVGFVLCLAGYYAAFVSLWVLGAYLTAESPAMVRWLFALVGAVLAAGQALGLIAVDTRLFGLGREDAVVMVVVLLLACLYLSNSSSPYESWGIVKPAQLSSEPDMADACELLAAETRMTKREREILPLLAQGRNRKVIAEQLVLSENTVKTHISNLYAKVHVHSQQELIELVRRRMVGSSDREERSED</sequence>
<feature type="transmembrane region" description="Helical" evidence="4">
    <location>
        <begin position="12"/>
        <end position="31"/>
    </location>
</feature>
<dbReference type="AlphaFoldDB" id="A0A7C8BTG5"/>
<dbReference type="GO" id="GO:0006355">
    <property type="term" value="P:regulation of DNA-templated transcription"/>
    <property type="evidence" value="ECO:0007669"/>
    <property type="project" value="InterPro"/>
</dbReference>
<evidence type="ECO:0000259" key="5">
    <source>
        <dbReference type="PROSITE" id="PS50043"/>
    </source>
</evidence>
<dbReference type="SUPFAM" id="SSF46894">
    <property type="entry name" value="C-terminal effector domain of the bipartite response regulators"/>
    <property type="match status" value="1"/>
</dbReference>
<proteinExistence type="predicted"/>
<dbReference type="InterPro" id="IPR000792">
    <property type="entry name" value="Tscrpt_reg_LuxR_C"/>
</dbReference>
<keyword evidence="7" id="KW-1185">Reference proteome</keyword>
<feature type="transmembrane region" description="Helical" evidence="4">
    <location>
        <begin position="230"/>
        <end position="248"/>
    </location>
</feature>
<dbReference type="PROSITE" id="PS50043">
    <property type="entry name" value="HTH_LUXR_2"/>
    <property type="match status" value="1"/>
</dbReference>
<dbReference type="PRINTS" id="PR00038">
    <property type="entry name" value="HTHLUXR"/>
</dbReference>
<comment type="caution">
    <text evidence="6">The sequence shown here is derived from an EMBL/GenBank/DDBJ whole genome shotgun (WGS) entry which is preliminary data.</text>
</comment>
<dbReference type="CDD" id="cd06170">
    <property type="entry name" value="LuxR_C_like"/>
    <property type="match status" value="1"/>
</dbReference>
<dbReference type="RefSeq" id="WP_151429741.1">
    <property type="nucleotide sequence ID" value="NZ_JANJZI010000007.1"/>
</dbReference>
<dbReference type="Proteomes" id="UP000479639">
    <property type="component" value="Unassembled WGS sequence"/>
</dbReference>
<feature type="transmembrane region" description="Helical" evidence="4">
    <location>
        <begin position="173"/>
        <end position="191"/>
    </location>
</feature>
<dbReference type="SMART" id="SM00421">
    <property type="entry name" value="HTH_LUXR"/>
    <property type="match status" value="1"/>
</dbReference>
<feature type="transmembrane region" description="Helical" evidence="4">
    <location>
        <begin position="136"/>
        <end position="152"/>
    </location>
</feature>
<dbReference type="InterPro" id="IPR016032">
    <property type="entry name" value="Sig_transdc_resp-reg_C-effctor"/>
</dbReference>
<dbReference type="PANTHER" id="PTHR44688:SF16">
    <property type="entry name" value="DNA-BINDING TRANSCRIPTIONAL ACTIVATOR DEVR_DOSR"/>
    <property type="match status" value="1"/>
</dbReference>
<evidence type="ECO:0000313" key="7">
    <source>
        <dbReference type="Proteomes" id="UP000479639"/>
    </source>
</evidence>
<dbReference type="GO" id="GO:0003677">
    <property type="term" value="F:DNA binding"/>
    <property type="evidence" value="ECO:0007669"/>
    <property type="project" value="UniProtKB-KW"/>
</dbReference>
<keyword evidence="1" id="KW-0805">Transcription regulation</keyword>
<keyword evidence="3" id="KW-0804">Transcription</keyword>
<keyword evidence="4" id="KW-0472">Membrane</keyword>
<keyword evidence="2" id="KW-0238">DNA-binding</keyword>
<name>A0A7C8BTG5_9ACTN</name>
<evidence type="ECO:0000313" key="6">
    <source>
        <dbReference type="EMBL" id="KAB1651187.1"/>
    </source>
</evidence>
<evidence type="ECO:0000256" key="2">
    <source>
        <dbReference type="ARBA" id="ARBA00023125"/>
    </source>
</evidence>
<gene>
    <name evidence="6" type="ORF">F8D48_01915</name>
</gene>
<dbReference type="Pfam" id="PF00196">
    <property type="entry name" value="GerE"/>
    <property type="match status" value="1"/>
</dbReference>
<reference evidence="6 7" key="1">
    <citation type="submission" date="2019-09" db="EMBL/GenBank/DDBJ databases">
        <title>Whole genome shotgun sequencing (WGS) of Ellagibacter isourolithinifaciens DSM 104140(T) and Adlercreutzia muris DSM 29508(T).</title>
        <authorList>
            <person name="Stoll D.A."/>
            <person name="Danylec N."/>
            <person name="Huch M."/>
        </authorList>
    </citation>
    <scope>NUCLEOTIDE SEQUENCE [LARGE SCALE GENOMIC DNA]</scope>
    <source>
        <strain evidence="6 7">DSM 29508</strain>
    </source>
</reference>